<feature type="transmembrane region" description="Helical" evidence="7">
    <location>
        <begin position="218"/>
        <end position="238"/>
    </location>
</feature>
<keyword evidence="4 7" id="KW-0812">Transmembrane</keyword>
<gene>
    <name evidence="10" type="ORF">GCM10022261_05430</name>
</gene>
<feature type="transmembrane region" description="Helical" evidence="7">
    <location>
        <begin position="137"/>
        <end position="160"/>
    </location>
</feature>
<dbReference type="Proteomes" id="UP001501586">
    <property type="component" value="Unassembled WGS sequence"/>
</dbReference>
<keyword evidence="2 7" id="KW-0813">Transport</keyword>
<feature type="transmembrane region" description="Helical" evidence="7">
    <location>
        <begin position="29"/>
        <end position="47"/>
    </location>
</feature>
<dbReference type="InterPro" id="IPR035906">
    <property type="entry name" value="MetI-like_sf"/>
</dbReference>
<feature type="transmembrane region" description="Helical" evidence="7">
    <location>
        <begin position="342"/>
        <end position="365"/>
    </location>
</feature>
<dbReference type="InterPro" id="IPR000515">
    <property type="entry name" value="MetI-like"/>
</dbReference>
<proteinExistence type="inferred from homology"/>
<evidence type="ECO:0000259" key="9">
    <source>
        <dbReference type="PROSITE" id="PS50928"/>
    </source>
</evidence>
<feature type="region of interest" description="Disordered" evidence="8">
    <location>
        <begin position="1"/>
        <end position="23"/>
    </location>
</feature>
<comment type="subcellular location">
    <subcellularLocation>
        <location evidence="1 7">Cell membrane</location>
        <topology evidence="1 7">Multi-pass membrane protein</topology>
    </subcellularLocation>
</comment>
<feature type="transmembrane region" description="Helical" evidence="7">
    <location>
        <begin position="250"/>
        <end position="268"/>
    </location>
</feature>
<feature type="domain" description="ABC transmembrane type-1" evidence="9">
    <location>
        <begin position="394"/>
        <end position="577"/>
    </location>
</feature>
<evidence type="ECO:0000256" key="8">
    <source>
        <dbReference type="SAM" id="MobiDB-lite"/>
    </source>
</evidence>
<evidence type="ECO:0000313" key="10">
    <source>
        <dbReference type="EMBL" id="GAA4283012.1"/>
    </source>
</evidence>
<evidence type="ECO:0000256" key="6">
    <source>
        <dbReference type="ARBA" id="ARBA00023136"/>
    </source>
</evidence>
<dbReference type="Gene3D" id="1.10.3720.10">
    <property type="entry name" value="MetI-like"/>
    <property type="match status" value="2"/>
</dbReference>
<feature type="region of interest" description="Disordered" evidence="8">
    <location>
        <begin position="302"/>
        <end position="328"/>
    </location>
</feature>
<evidence type="ECO:0000256" key="5">
    <source>
        <dbReference type="ARBA" id="ARBA00022989"/>
    </source>
</evidence>
<evidence type="ECO:0000256" key="3">
    <source>
        <dbReference type="ARBA" id="ARBA00022475"/>
    </source>
</evidence>
<dbReference type="InterPro" id="IPR005769">
    <property type="entry name" value="PhnE/PtxC"/>
</dbReference>
<sequence length="585" mass="62084">MSVTATLPRSEEPSNFTPPEKPAPPAQNVAVTVVLLLVLVAAVWSVIDLRINLATFIDSFHNAIAFVSRIFPLDFPPFLEIVRMTVQTLAIVVVATVLAVVISIPLALLAAANTTPGGTSRTFGRVAIVIARAIPDLIFAVILFRIFGLGALPGILALAFHSVGMVGKLYADAIESIDEGPVEAIRASGGSRAQQIISGVFPQVMPQFIATALHRFDINLRTSVILGYVGVVGIGLEISNAMRTMNYDRGVALALVVLVLCIITELISGSIRAKLMGHEEAKKKGAYGLAFRIADAFSQGWVSSSRTRSTPGPDGHTPQTMPDGAVRTSPPWTLERMRRSAYLGLVLVVLAVSTLVSDISFGSIVDGLRDLPQTLSLFWPPSAGDMLGDLVHGMIVTLQIGLAATLLGAVISVPIGVLAARNAAPNPSVHKFFRITIVAVRALPDLILAIIFIVITGLGPVAGTLALAIGSIGLLSKLLADSIEETDERVQEAIRANGATRSQVFFASTLRQSFPAFVAHVLYQLDSNIRAATLLGIVGAGGIGFYLMGASRVMSFDVVTFIIIMILVVVLLVEALSVWTRKVIR</sequence>
<protein>
    <recommendedName>
        <fullName evidence="9">ABC transmembrane type-1 domain-containing protein</fullName>
    </recommendedName>
</protein>
<keyword evidence="6 7" id="KW-0472">Membrane</keyword>
<dbReference type="CDD" id="cd06261">
    <property type="entry name" value="TM_PBP2"/>
    <property type="match status" value="2"/>
</dbReference>
<dbReference type="RefSeq" id="WP_236864634.1">
    <property type="nucleotide sequence ID" value="NZ_BAABAZ010000004.1"/>
</dbReference>
<keyword evidence="5 7" id="KW-1133">Transmembrane helix</keyword>
<evidence type="ECO:0000256" key="1">
    <source>
        <dbReference type="ARBA" id="ARBA00004651"/>
    </source>
</evidence>
<feature type="transmembrane region" description="Helical" evidence="7">
    <location>
        <begin position="395"/>
        <end position="420"/>
    </location>
</feature>
<evidence type="ECO:0000313" key="11">
    <source>
        <dbReference type="Proteomes" id="UP001501586"/>
    </source>
</evidence>
<dbReference type="Pfam" id="PF00528">
    <property type="entry name" value="BPD_transp_1"/>
    <property type="match status" value="2"/>
</dbReference>
<comment type="caution">
    <text evidence="10">The sequence shown here is derived from an EMBL/GenBank/DDBJ whole genome shotgun (WGS) entry which is preliminary data.</text>
</comment>
<dbReference type="NCBIfam" id="TIGR01097">
    <property type="entry name" value="PhnE"/>
    <property type="match status" value="2"/>
</dbReference>
<keyword evidence="3" id="KW-1003">Cell membrane</keyword>
<comment type="similarity">
    <text evidence="7">Belongs to the binding-protein-dependent transport system permease family.</text>
</comment>
<feature type="compositionally biased region" description="Polar residues" evidence="8">
    <location>
        <begin position="1"/>
        <end position="17"/>
    </location>
</feature>
<reference evidence="11" key="1">
    <citation type="journal article" date="2019" name="Int. J. Syst. Evol. Microbiol.">
        <title>The Global Catalogue of Microorganisms (GCM) 10K type strain sequencing project: providing services to taxonomists for standard genome sequencing and annotation.</title>
        <authorList>
            <consortium name="The Broad Institute Genomics Platform"/>
            <consortium name="The Broad Institute Genome Sequencing Center for Infectious Disease"/>
            <person name="Wu L."/>
            <person name="Ma J."/>
        </authorList>
    </citation>
    <scope>NUCLEOTIDE SEQUENCE [LARGE SCALE GENOMIC DNA]</scope>
    <source>
        <strain evidence="11">JCM 17458</strain>
    </source>
</reference>
<dbReference type="PROSITE" id="PS50928">
    <property type="entry name" value="ABC_TM1"/>
    <property type="match status" value="2"/>
</dbReference>
<feature type="transmembrane region" description="Helical" evidence="7">
    <location>
        <begin position="529"/>
        <end position="547"/>
    </location>
</feature>
<evidence type="ECO:0000256" key="2">
    <source>
        <dbReference type="ARBA" id="ARBA00022448"/>
    </source>
</evidence>
<evidence type="ECO:0000256" key="4">
    <source>
        <dbReference type="ARBA" id="ARBA00022692"/>
    </source>
</evidence>
<feature type="transmembrane region" description="Helical" evidence="7">
    <location>
        <begin position="559"/>
        <end position="579"/>
    </location>
</feature>
<dbReference type="SUPFAM" id="SSF161098">
    <property type="entry name" value="MetI-like"/>
    <property type="match status" value="2"/>
</dbReference>
<organism evidence="10 11">
    <name type="scientific">Brevibacterium daeguense</name>
    <dbReference type="NCBI Taxonomy" id="909936"/>
    <lineage>
        <taxon>Bacteria</taxon>
        <taxon>Bacillati</taxon>
        <taxon>Actinomycetota</taxon>
        <taxon>Actinomycetes</taxon>
        <taxon>Micrococcales</taxon>
        <taxon>Brevibacteriaceae</taxon>
        <taxon>Brevibacterium</taxon>
    </lineage>
</organism>
<dbReference type="PANTHER" id="PTHR30043">
    <property type="entry name" value="PHOSPHONATES TRANSPORT SYSTEM PERMEASE PROTEIN"/>
    <property type="match status" value="1"/>
</dbReference>
<feature type="transmembrane region" description="Helical" evidence="7">
    <location>
        <begin position="89"/>
        <end position="112"/>
    </location>
</feature>
<keyword evidence="11" id="KW-1185">Reference proteome</keyword>
<evidence type="ECO:0000256" key="7">
    <source>
        <dbReference type="RuleBase" id="RU363032"/>
    </source>
</evidence>
<dbReference type="PANTHER" id="PTHR30043:SF1">
    <property type="entry name" value="ABC TRANSPORT SYSTEM PERMEASE PROTEIN P69"/>
    <property type="match status" value="1"/>
</dbReference>
<feature type="domain" description="ABC transmembrane type-1" evidence="9">
    <location>
        <begin position="85"/>
        <end position="268"/>
    </location>
</feature>
<accession>A0ABP8EGB8</accession>
<name>A0ABP8EGB8_9MICO</name>
<dbReference type="EMBL" id="BAABAZ010000004">
    <property type="protein sequence ID" value="GAA4283012.1"/>
    <property type="molecule type" value="Genomic_DNA"/>
</dbReference>